<evidence type="ECO:0000256" key="1">
    <source>
        <dbReference type="SAM" id="MobiDB-lite"/>
    </source>
</evidence>
<organism evidence="3 4">
    <name type="scientific">Aliivibrio finisterrensis</name>
    <dbReference type="NCBI Taxonomy" id="511998"/>
    <lineage>
        <taxon>Bacteria</taxon>
        <taxon>Pseudomonadati</taxon>
        <taxon>Pseudomonadota</taxon>
        <taxon>Gammaproteobacteria</taxon>
        <taxon>Vibrionales</taxon>
        <taxon>Vibrionaceae</taxon>
        <taxon>Aliivibrio</taxon>
    </lineage>
</organism>
<reference evidence="3 4" key="1">
    <citation type="submission" date="2019-02" db="EMBL/GenBank/DDBJ databases">
        <title>Genome sequences of Aliivibrio finisterrensis strains from farmed Atlantic salmon.</title>
        <authorList>
            <person name="Bowman J.P."/>
        </authorList>
    </citation>
    <scope>NUCLEOTIDE SEQUENCE [LARGE SCALE GENOMIC DNA]</scope>
    <source>
        <strain evidence="3 4">A21</strain>
    </source>
</reference>
<accession>A0ABY0I6I4</accession>
<dbReference type="RefSeq" id="WP_130048940.1">
    <property type="nucleotide sequence ID" value="NZ_SEZL01000035.1"/>
</dbReference>
<keyword evidence="4" id="KW-1185">Reference proteome</keyword>
<keyword evidence="2" id="KW-0812">Transmembrane</keyword>
<dbReference type="SUPFAM" id="SSF55166">
    <property type="entry name" value="Hedgehog/DD-peptidase"/>
    <property type="match status" value="1"/>
</dbReference>
<dbReference type="EMBL" id="SEZN01000037">
    <property type="protein sequence ID" value="RYU62187.1"/>
    <property type="molecule type" value="Genomic_DNA"/>
</dbReference>
<evidence type="ECO:0000256" key="2">
    <source>
        <dbReference type="SAM" id="Phobius"/>
    </source>
</evidence>
<feature type="compositionally biased region" description="Polar residues" evidence="1">
    <location>
        <begin position="46"/>
        <end position="65"/>
    </location>
</feature>
<protein>
    <submittedName>
        <fullName evidence="3">M15 family peptidase</fullName>
    </submittedName>
</protein>
<comment type="caution">
    <text evidence="3">The sequence shown here is derived from an EMBL/GenBank/DDBJ whole genome shotgun (WGS) entry which is preliminary data.</text>
</comment>
<gene>
    <name evidence="3" type="ORF">ERW53_16890</name>
</gene>
<name>A0ABY0I6I4_9GAMM</name>
<sequence length="132" mass="14958">MNRFSKTSAARLATCHPDLIKVFTRVLEICDCSVLCGHRTEKEQNALPSNNTQVRYPNSKHNSLPSKAVDATPYPYDEKDRERFSYFAGVVIGVGASMGIPIRWGGDWDNDFDLKDNNFDDLMHFELIDDNA</sequence>
<evidence type="ECO:0000313" key="3">
    <source>
        <dbReference type="EMBL" id="RYU62187.1"/>
    </source>
</evidence>
<keyword evidence="2" id="KW-0472">Membrane</keyword>
<keyword evidence="2" id="KW-1133">Transmembrane helix</keyword>
<dbReference type="InterPro" id="IPR009045">
    <property type="entry name" value="Zn_M74/Hedgehog-like"/>
</dbReference>
<evidence type="ECO:0000313" key="4">
    <source>
        <dbReference type="Proteomes" id="UP000294166"/>
    </source>
</evidence>
<proteinExistence type="predicted"/>
<feature type="region of interest" description="Disordered" evidence="1">
    <location>
        <begin position="43"/>
        <end position="72"/>
    </location>
</feature>
<feature type="transmembrane region" description="Helical" evidence="2">
    <location>
        <begin position="84"/>
        <end position="104"/>
    </location>
</feature>
<dbReference type="Gene3D" id="3.30.1380.10">
    <property type="match status" value="1"/>
</dbReference>
<dbReference type="Proteomes" id="UP000294166">
    <property type="component" value="Unassembled WGS sequence"/>
</dbReference>